<dbReference type="SMART" id="SM00972">
    <property type="entry name" value="SCPU"/>
    <property type="match status" value="1"/>
</dbReference>
<evidence type="ECO:0000256" key="1">
    <source>
        <dbReference type="SAM" id="SignalP"/>
    </source>
</evidence>
<accession>A0A330HAC1</accession>
<evidence type="ECO:0000313" key="4">
    <source>
        <dbReference type="Proteomes" id="UP000251558"/>
    </source>
</evidence>
<dbReference type="InterPro" id="IPR007893">
    <property type="entry name" value="Spore_coat_U/FanG"/>
</dbReference>
<dbReference type="InterPro" id="IPR053167">
    <property type="entry name" value="Spore_coat_component"/>
</dbReference>
<keyword evidence="4" id="KW-1185">Reference proteome</keyword>
<feature type="signal peptide" evidence="1">
    <location>
        <begin position="1"/>
        <end position="21"/>
    </location>
</feature>
<gene>
    <name evidence="3" type="ORF">DPM33_32005</name>
</gene>
<keyword evidence="1" id="KW-0732">Signal</keyword>
<feature type="chain" id="PRO_5016408963" evidence="1">
    <location>
        <begin position="22"/>
        <end position="161"/>
    </location>
</feature>
<dbReference type="PANTHER" id="PTHR37089:SF4">
    <property type="entry name" value="EXPORTED PROTEIN"/>
    <property type="match status" value="1"/>
</dbReference>
<dbReference type="OrthoDB" id="7478692at2"/>
<protein>
    <submittedName>
        <fullName evidence="3">Spore coat U domain-containing protein</fullName>
    </submittedName>
</protein>
<dbReference type="Pfam" id="PF05229">
    <property type="entry name" value="SCPU"/>
    <property type="match status" value="1"/>
</dbReference>
<evidence type="ECO:0000259" key="2">
    <source>
        <dbReference type="Pfam" id="PF05229"/>
    </source>
</evidence>
<organism evidence="3 4">
    <name type="scientific">Mesorhizobium hawassense</name>
    <dbReference type="NCBI Taxonomy" id="1209954"/>
    <lineage>
        <taxon>Bacteria</taxon>
        <taxon>Pseudomonadati</taxon>
        <taxon>Pseudomonadota</taxon>
        <taxon>Alphaproteobacteria</taxon>
        <taxon>Hyphomicrobiales</taxon>
        <taxon>Phyllobacteriaceae</taxon>
        <taxon>Mesorhizobium</taxon>
    </lineage>
</organism>
<dbReference type="AlphaFoldDB" id="A0A330HAC1"/>
<dbReference type="Proteomes" id="UP000251558">
    <property type="component" value="Unassembled WGS sequence"/>
</dbReference>
<reference evidence="3 4" key="1">
    <citation type="submission" date="2018-07" db="EMBL/GenBank/DDBJ databases">
        <title>Diversity of Mesorhizobium strains in Brazil.</title>
        <authorList>
            <person name="Helene L.C.F."/>
            <person name="Dall'Agnol R."/>
            <person name="Delamuta J.R.M."/>
            <person name="Hungria M."/>
        </authorList>
    </citation>
    <scope>NUCLEOTIDE SEQUENCE [LARGE SCALE GENOMIC DNA]</scope>
    <source>
        <strain evidence="3 4">AC99b</strain>
    </source>
</reference>
<sequence>MWRKTSACLALLALFCGEARATTTTSSMSVQMTITASCTITSAATLNFGSSGVIAANVDQTSTLQVQCTNTTPYNIGLNAGTGSGATVATRKMTNGASTINYTLYSDSGRTTVWGNTVGTDTVSATGNGSAQSFTVYGRVPSQTTPAPAVYTDTVTVTVTY</sequence>
<dbReference type="RefSeq" id="WP_112101355.1">
    <property type="nucleotide sequence ID" value="NZ_QMBP01000025.1"/>
</dbReference>
<proteinExistence type="predicted"/>
<evidence type="ECO:0000313" key="3">
    <source>
        <dbReference type="EMBL" id="RAZ84152.1"/>
    </source>
</evidence>
<dbReference type="PANTHER" id="PTHR37089">
    <property type="entry name" value="PROTEIN U-RELATED"/>
    <property type="match status" value="1"/>
</dbReference>
<name>A0A330HAC1_9HYPH</name>
<dbReference type="EMBL" id="QMBP01000025">
    <property type="protein sequence ID" value="RAZ84152.1"/>
    <property type="molecule type" value="Genomic_DNA"/>
</dbReference>
<feature type="domain" description="Spore coat protein U/FanG" evidence="2">
    <location>
        <begin position="25"/>
        <end position="158"/>
    </location>
</feature>
<comment type="caution">
    <text evidence="3">The sequence shown here is derived from an EMBL/GenBank/DDBJ whole genome shotgun (WGS) entry which is preliminary data.</text>
</comment>